<evidence type="ECO:0000313" key="3">
    <source>
        <dbReference type="EMBL" id="XBH11883.1"/>
    </source>
</evidence>
<accession>A0AAU7CT94</accession>
<dbReference type="EMBL" id="CP121195">
    <property type="protein sequence ID" value="XBH11883.1"/>
    <property type="molecule type" value="Genomic_DNA"/>
</dbReference>
<gene>
    <name evidence="2" type="ORF">P4G45_08700</name>
    <name evidence="3" type="ORF">P8936_09150</name>
</gene>
<organism evidence="3">
    <name type="scientific">Edaphobacter paludis</name>
    <dbReference type="NCBI Taxonomy" id="3035702"/>
    <lineage>
        <taxon>Bacteria</taxon>
        <taxon>Pseudomonadati</taxon>
        <taxon>Acidobacteriota</taxon>
        <taxon>Terriglobia</taxon>
        <taxon>Terriglobales</taxon>
        <taxon>Acidobacteriaceae</taxon>
        <taxon>Edaphobacter</taxon>
    </lineage>
</organism>
<accession>A0AAU7D3S3</accession>
<proteinExistence type="predicted"/>
<protein>
    <submittedName>
        <fullName evidence="3">Uncharacterized protein</fullName>
    </submittedName>
</protein>
<dbReference type="AlphaFoldDB" id="A0AAU7D3S3"/>
<name>A0AAU7D3S3_9BACT</name>
<feature type="region of interest" description="Disordered" evidence="1">
    <location>
        <begin position="235"/>
        <end position="254"/>
    </location>
</feature>
<feature type="compositionally biased region" description="Pro residues" evidence="1">
    <location>
        <begin position="242"/>
        <end position="251"/>
    </location>
</feature>
<sequence length="1231" mass="132267">MAIVIRINGSSAGDGFLIAPDNGRTFSVPLNLSTDDGTTVNATVDATPNGAGVTLPGGSISVGPAGTDIPINATAVSNTRGDTTINVHVGGATTTFALTAISNPVIWFRGRFEARFATDGDYYNNPRGTDGGTPGHDPNNDMIGPNPGWTWALEGEPDFVPSGVDSHGVLNSIPSTLDKPVGRVVRLNNPVAPRTFAAPVGTTVNEISGSTMGGTEVFTAGDPVFGATANLGPNTYLAANQPPNPSDPPPYEQNVEGNEPMNLFEFHIDGFFSGKSAAIADRPTAAGYVPLDAAEQAIVQFIDPQTSTAQAFFPLNTFNTERLKQLQDAYNALSPADQTGTVGGRNLKTRIDHFTTNPTEVASWSSKEEYSGKVNDSITIQLNGSSVLAYFAGYTAFAFFGKFFTFHSDELNGYVHGNLSVNPAAPLAKTCSIQIQNGTFGKDELVSMGLPATFPSAFWVVMDGFFPSELGIDATDNLTNPPNPPTVSFSIDPPANANPTIVNALQTQHQLQIQPFSGAVLTTALPPTSTPQRILYPFSIQFTGTDGFVTQDELLTLTATITVDGKQYNASAPLELTTAANPYVIDADAGNQYTSWLSTDLRVFTVDDDEVFFGKRVSDFYPAGAVAAQYPVTAAAASTAATAYIADLIQRLTPSGSAGGDSFESSLTEVEAATRDELEYLQVNPRTGKAAFNFAVCRVRIRGTTPPNSPPPFTTQAQNCRVFFRAFQAQTTVSTFSPTTTYRSTPIGTPDVSPRVPLLGVQTDAMGQEEFVTIPFFAVNRVNLAGPADLTTQPPDAPNVQTISPITGTEVDTYYGCWLDMNQPTPLFPQFAKPGDFDNRTGYFNTGTFTTQSINAAFSRAPHQCLIAEIAFDDVPIPPTADSSTSDKLAQRNLAYVDGPNPGDINSRRMPHPFQVQASKSTAKHVDELMIMWGNTPAGSTGAVYLPGVAASEIISLADSLYPYHGLTMQDAHTIAVQSGPVSFVPIPANTGLLAGLLTVTLPPGVRRGDVYKIVVRQVTEAVKFLTGYEGLNQAQLGQVGDHPAARKKAQAKRRPPSTLVWRRVLGAFQIDIPISTKEELLPPEEHQLALFRWIADNVQPQSRWHPVMQRYIEQLAGRVTGFGGDPCKIPPSQTGNVTVQPCHGEEEGHEHHEVTGKVNGIIFDHFGDFEGLVIETWRGELWRFQSRERRVLDIVRSAFDDRSVVTVIRHSERRGDVQSIIVRLAPAWPV</sequence>
<dbReference type="RefSeq" id="WP_348266088.1">
    <property type="nucleotide sequence ID" value="NZ_CP121194.1"/>
</dbReference>
<evidence type="ECO:0000256" key="1">
    <source>
        <dbReference type="SAM" id="MobiDB-lite"/>
    </source>
</evidence>
<evidence type="ECO:0000313" key="2">
    <source>
        <dbReference type="EMBL" id="XBH08579.1"/>
    </source>
</evidence>
<dbReference type="EMBL" id="CP121194">
    <property type="protein sequence ID" value="XBH08579.1"/>
    <property type="molecule type" value="Genomic_DNA"/>
</dbReference>
<dbReference type="KEGG" id="epl:P4G45_08700"/>
<reference evidence="3" key="1">
    <citation type="submission" date="2023-03" db="EMBL/GenBank/DDBJ databases">
        <title>Edaphobacter sp.</title>
        <authorList>
            <person name="Huber K.J."/>
            <person name="Papendorf J."/>
            <person name="Pilke C."/>
            <person name="Bunk B."/>
            <person name="Sproeer C."/>
            <person name="Pester M."/>
        </authorList>
    </citation>
    <scope>NUCLEOTIDE SEQUENCE</scope>
    <source>
        <strain evidence="2">DSM 109919</strain>
        <strain evidence="3">DSM 109920</strain>
    </source>
</reference>
<feature type="region of interest" description="Disordered" evidence="1">
    <location>
        <begin position="122"/>
        <end position="145"/>
    </location>
</feature>